<evidence type="ECO:0000259" key="11">
    <source>
        <dbReference type="PROSITE" id="PS50929"/>
    </source>
</evidence>
<dbReference type="InterPro" id="IPR027417">
    <property type="entry name" value="P-loop_NTPase"/>
</dbReference>
<keyword evidence="13" id="KW-1185">Reference proteome</keyword>
<comment type="caution">
    <text evidence="12">The sequence shown here is derived from an EMBL/GenBank/DDBJ whole genome shotgun (WGS) entry which is preliminary data.</text>
</comment>
<dbReference type="InterPro" id="IPR003593">
    <property type="entry name" value="AAA+_ATPase"/>
</dbReference>
<comment type="subcellular location">
    <subcellularLocation>
        <location evidence="1">Membrane</location>
        <topology evidence="1">Multi-pass membrane protein</topology>
    </subcellularLocation>
</comment>
<dbReference type="PANTHER" id="PTHR24221">
    <property type="entry name" value="ATP-BINDING CASSETTE SUB-FAMILY B"/>
    <property type="match status" value="1"/>
</dbReference>
<sequence length="782" mass="86195">MGWCGSYKSDLWQHGTLAPCKTGTIAASIFLAAAAIVGLAQYFRIQTVVARRPAPLSLPTAKQAVSSTAYGFIALLHAAWLTYLVLGPHAYFAPFELAYELTLLLIWSGALVLLYFAHRQQSQALARAILSFFQLVLLLAAALNDSCRSTPQEEEDLLKQALLQPADPEAGEKKPRSWPSLLLTAIVYVWPDTPGLQVRAVLCVFIIVIMRLLNLAVPILYKHVVDTMANVSARTHPTGPEAPQTFNFMQVFSPWVLSYIVISFFQGGPGTASSGLMNNCRQFLWIPITQNAYRRISLELFQHVLNLDLKFHLMRKTGEVMRVMDRGTGSIQSILSTVLFNIVPQMFDILAACIYIASVLEPWIAIIMFVTLASYLPLTIFLTEWRTRYRRDMNKLDNAKDARATDALLNYETVKYFSNDELEHRQFEGAITAYQGVEYKALASLNILNVIQSSVIFVGVISGLTVCTNGVAKGKLTNMFDILAVAPEIKDKPGAKKLLMERGEIEFNRVSFEYSPGSPVIQDISFKVAGGSSVALVGATGSGKSTCLRLLFRFYDPTAGCIRVDGQDLRDVTQKSLRTGMAVVPQDTVLFNDTILTNIRYGRPDASDAEVFAAAQAAAIHSNILERFPQQYETIVGERGLRLSGGEKQRVAFARAILKNPRILLLDEATSSLDTLTERRIQDALHGLKADRTTFIVAHRLSTIMDADLIVVMNQGKLVETGQHPELIQKGGLYAQMWSRQAEDAAATPFGSTQSLADSTAAMHANGDHLHADDSAQTNGHQ</sequence>
<keyword evidence="3 9" id="KW-0812">Transmembrane</keyword>
<keyword evidence="6 9" id="KW-1133">Transmembrane helix</keyword>
<dbReference type="FunFam" id="3.40.50.300:FF:000186">
    <property type="entry name" value="ATP-binding cassette sub-family B member 7, mitochondrial"/>
    <property type="match status" value="1"/>
</dbReference>
<reference evidence="12 13" key="1">
    <citation type="journal article" date="2024" name="Nat. Commun.">
        <title>Phylogenomics reveals the evolutionary origins of lichenization in chlorophyte algae.</title>
        <authorList>
            <person name="Puginier C."/>
            <person name="Libourel C."/>
            <person name="Otte J."/>
            <person name="Skaloud P."/>
            <person name="Haon M."/>
            <person name="Grisel S."/>
            <person name="Petersen M."/>
            <person name="Berrin J.G."/>
            <person name="Delaux P.M."/>
            <person name="Dal Grande F."/>
            <person name="Keller J."/>
        </authorList>
    </citation>
    <scope>NUCLEOTIDE SEQUENCE [LARGE SCALE GENOMIC DNA]</scope>
    <source>
        <strain evidence="12 13">SAG 2523</strain>
    </source>
</reference>
<dbReference type="PANTHER" id="PTHR24221:SF654">
    <property type="entry name" value="ATP-BINDING CASSETTE SUB-FAMILY B MEMBER 6"/>
    <property type="match status" value="1"/>
</dbReference>
<dbReference type="InterPro" id="IPR011527">
    <property type="entry name" value="ABC1_TM_dom"/>
</dbReference>
<dbReference type="SUPFAM" id="SSF90123">
    <property type="entry name" value="ABC transporter transmembrane region"/>
    <property type="match status" value="1"/>
</dbReference>
<evidence type="ECO:0008006" key="14">
    <source>
        <dbReference type="Google" id="ProtNLM"/>
    </source>
</evidence>
<dbReference type="SUPFAM" id="SSF52540">
    <property type="entry name" value="P-loop containing nucleoside triphosphate hydrolases"/>
    <property type="match status" value="1"/>
</dbReference>
<name>A0AAW1T748_9CHLO</name>
<evidence type="ECO:0000256" key="4">
    <source>
        <dbReference type="ARBA" id="ARBA00022741"/>
    </source>
</evidence>
<evidence type="ECO:0000256" key="7">
    <source>
        <dbReference type="ARBA" id="ARBA00023136"/>
    </source>
</evidence>
<dbReference type="GO" id="GO:0016887">
    <property type="term" value="F:ATP hydrolysis activity"/>
    <property type="evidence" value="ECO:0007669"/>
    <property type="project" value="InterPro"/>
</dbReference>
<organism evidence="12 13">
    <name type="scientific">Apatococcus fuscideae</name>
    <dbReference type="NCBI Taxonomy" id="2026836"/>
    <lineage>
        <taxon>Eukaryota</taxon>
        <taxon>Viridiplantae</taxon>
        <taxon>Chlorophyta</taxon>
        <taxon>core chlorophytes</taxon>
        <taxon>Trebouxiophyceae</taxon>
        <taxon>Chlorellales</taxon>
        <taxon>Chlorellaceae</taxon>
        <taxon>Apatococcus</taxon>
    </lineage>
</organism>
<evidence type="ECO:0000256" key="6">
    <source>
        <dbReference type="ARBA" id="ARBA00022989"/>
    </source>
</evidence>
<keyword evidence="2" id="KW-0813">Transport</keyword>
<dbReference type="PROSITE" id="PS00211">
    <property type="entry name" value="ABC_TRANSPORTER_1"/>
    <property type="match status" value="1"/>
</dbReference>
<dbReference type="AlphaFoldDB" id="A0AAW1T748"/>
<dbReference type="Pfam" id="PF00005">
    <property type="entry name" value="ABC_tran"/>
    <property type="match status" value="1"/>
</dbReference>
<feature type="transmembrane region" description="Helical" evidence="9">
    <location>
        <begin position="97"/>
        <end position="117"/>
    </location>
</feature>
<evidence type="ECO:0000256" key="5">
    <source>
        <dbReference type="ARBA" id="ARBA00022840"/>
    </source>
</evidence>
<feature type="domain" description="ABC transmembrane type-1" evidence="11">
    <location>
        <begin position="201"/>
        <end position="477"/>
    </location>
</feature>
<evidence type="ECO:0000256" key="8">
    <source>
        <dbReference type="ARBA" id="ARBA00024363"/>
    </source>
</evidence>
<feature type="transmembrane region" description="Helical" evidence="9">
    <location>
        <begin position="363"/>
        <end position="383"/>
    </location>
</feature>
<dbReference type="InterPro" id="IPR036640">
    <property type="entry name" value="ABC1_TM_sf"/>
</dbReference>
<dbReference type="PROSITE" id="PS50893">
    <property type="entry name" value="ABC_TRANSPORTER_2"/>
    <property type="match status" value="1"/>
</dbReference>
<dbReference type="Gene3D" id="3.40.50.300">
    <property type="entry name" value="P-loop containing nucleotide triphosphate hydrolases"/>
    <property type="match status" value="1"/>
</dbReference>
<feature type="transmembrane region" description="Helical" evidence="9">
    <location>
        <begin position="334"/>
        <end position="357"/>
    </location>
</feature>
<evidence type="ECO:0000256" key="1">
    <source>
        <dbReference type="ARBA" id="ARBA00004141"/>
    </source>
</evidence>
<proteinExistence type="inferred from homology"/>
<dbReference type="Gene3D" id="1.20.1560.10">
    <property type="entry name" value="ABC transporter type 1, transmembrane domain"/>
    <property type="match status" value="1"/>
</dbReference>
<dbReference type="InterPro" id="IPR039421">
    <property type="entry name" value="Type_1_exporter"/>
</dbReference>
<feature type="transmembrane region" description="Helical" evidence="9">
    <location>
        <begin position="25"/>
        <end position="43"/>
    </location>
</feature>
<dbReference type="GO" id="GO:0005524">
    <property type="term" value="F:ATP binding"/>
    <property type="evidence" value="ECO:0007669"/>
    <property type="project" value="UniProtKB-KW"/>
</dbReference>
<evidence type="ECO:0000256" key="9">
    <source>
        <dbReference type="SAM" id="Phobius"/>
    </source>
</evidence>
<feature type="transmembrane region" description="Helical" evidence="9">
    <location>
        <begin position="124"/>
        <end position="143"/>
    </location>
</feature>
<keyword evidence="5" id="KW-0067">ATP-binding</keyword>
<keyword evidence="4" id="KW-0547">Nucleotide-binding</keyword>
<evidence type="ECO:0000256" key="3">
    <source>
        <dbReference type="ARBA" id="ARBA00022692"/>
    </source>
</evidence>
<evidence type="ECO:0000313" key="12">
    <source>
        <dbReference type="EMBL" id="KAK9864361.1"/>
    </source>
</evidence>
<dbReference type="GO" id="GO:0016020">
    <property type="term" value="C:membrane"/>
    <property type="evidence" value="ECO:0007669"/>
    <property type="project" value="UniProtKB-SubCell"/>
</dbReference>
<evidence type="ECO:0000256" key="2">
    <source>
        <dbReference type="ARBA" id="ARBA00022448"/>
    </source>
</evidence>
<gene>
    <name evidence="12" type="ORF">WJX84_009107</name>
</gene>
<protein>
    <recommendedName>
        <fullName evidence="14">ABC transporter</fullName>
    </recommendedName>
</protein>
<accession>A0AAW1T748</accession>
<feature type="transmembrane region" description="Helical" evidence="9">
    <location>
        <begin position="198"/>
        <end position="221"/>
    </location>
</feature>
<dbReference type="EMBL" id="JALJOV010000363">
    <property type="protein sequence ID" value="KAK9864361.1"/>
    <property type="molecule type" value="Genomic_DNA"/>
</dbReference>
<keyword evidence="7 9" id="KW-0472">Membrane</keyword>
<evidence type="ECO:0000313" key="13">
    <source>
        <dbReference type="Proteomes" id="UP001485043"/>
    </source>
</evidence>
<feature type="domain" description="ABC transporter" evidence="10">
    <location>
        <begin position="505"/>
        <end position="740"/>
    </location>
</feature>
<dbReference type="InterPro" id="IPR003439">
    <property type="entry name" value="ABC_transporter-like_ATP-bd"/>
</dbReference>
<comment type="similarity">
    <text evidence="8">Belongs to the ABC transporter superfamily. ABCB family. Heavy Metal importer (TC 3.A.1.210) subfamily.</text>
</comment>
<dbReference type="PROSITE" id="PS50929">
    <property type="entry name" value="ABC_TM1F"/>
    <property type="match status" value="1"/>
</dbReference>
<dbReference type="GO" id="GO:0140359">
    <property type="term" value="F:ABC-type transporter activity"/>
    <property type="evidence" value="ECO:0007669"/>
    <property type="project" value="InterPro"/>
</dbReference>
<dbReference type="InterPro" id="IPR017871">
    <property type="entry name" value="ABC_transporter-like_CS"/>
</dbReference>
<dbReference type="SMART" id="SM00382">
    <property type="entry name" value="AAA"/>
    <property type="match status" value="1"/>
</dbReference>
<evidence type="ECO:0000259" key="10">
    <source>
        <dbReference type="PROSITE" id="PS50893"/>
    </source>
</evidence>
<dbReference type="Proteomes" id="UP001485043">
    <property type="component" value="Unassembled WGS sequence"/>
</dbReference>
<dbReference type="Pfam" id="PF00664">
    <property type="entry name" value="ABC_membrane"/>
    <property type="match status" value="1"/>
</dbReference>
<feature type="transmembrane region" description="Helical" evidence="9">
    <location>
        <begin position="64"/>
        <end position="85"/>
    </location>
</feature>